<evidence type="ECO:0000313" key="1">
    <source>
        <dbReference type="EMBL" id="MEK9513403.1"/>
    </source>
</evidence>
<proteinExistence type="predicted"/>
<keyword evidence="2" id="KW-1185">Reference proteome</keyword>
<comment type="caution">
    <text evidence="1">The sequence shown here is derived from an EMBL/GenBank/DDBJ whole genome shotgun (WGS) entry which is preliminary data.</text>
</comment>
<name>A0ABU9EQ24_LIMFS</name>
<reference evidence="1 2" key="1">
    <citation type="journal article" date="2024" name="Front. Microbiol.">
        <title>Transcriptomic insights into the dominance of two phototrophs throughout the water column of a tropical hypersaline-alkaline crater lake (Dziani Dzaha, Mayotte).</title>
        <authorList>
            <person name="Duperron S."/>
            <person name="Halary S."/>
            <person name="Bouly J.-P."/>
            <person name="Roussel T."/>
            <person name="Hugoni M."/>
            <person name="Bruto M."/>
            <person name="Oger P."/>
            <person name="Duval C."/>
            <person name="Woo A."/>
            <person name="Jezequiel D."/>
            <person name="Ader M."/>
            <person name="Leboulanger C."/>
            <person name="Agogue H."/>
            <person name="Grossi V."/>
            <person name="Trousselier M."/>
            <person name="Bernard C."/>
        </authorList>
    </citation>
    <scope>NUCLEOTIDE SEQUENCE [LARGE SCALE GENOMIC DNA]</scope>
    <source>
        <strain evidence="1 2">PMC 851.14</strain>
    </source>
</reference>
<accession>A0ABU9EQ24</accession>
<dbReference type="RefSeq" id="WP_273247983.1">
    <property type="nucleotide sequence ID" value="NZ_JBBWYZ010000014.1"/>
</dbReference>
<evidence type="ECO:0000313" key="2">
    <source>
        <dbReference type="Proteomes" id="UP001387447"/>
    </source>
</evidence>
<protein>
    <submittedName>
        <fullName evidence="1">Uncharacterized protein</fullName>
    </submittedName>
</protein>
<organism evidence="1 2">
    <name type="scientific">Limnospira fusiformis PMC 851.14</name>
    <dbReference type="NCBI Taxonomy" id="2219512"/>
    <lineage>
        <taxon>Bacteria</taxon>
        <taxon>Bacillati</taxon>
        <taxon>Cyanobacteriota</taxon>
        <taxon>Cyanophyceae</taxon>
        <taxon>Oscillatoriophycideae</taxon>
        <taxon>Oscillatoriales</taxon>
        <taxon>Sirenicapillariaceae</taxon>
        <taxon>Limnospira</taxon>
    </lineage>
</organism>
<sequence length="40" mass="4366">MGIFESKCEAIASILLKKRSPATPNPKTQIYSIVSQSSLK</sequence>
<dbReference type="EMBL" id="JBBWYZ010000014">
    <property type="protein sequence ID" value="MEK9513403.1"/>
    <property type="molecule type" value="Genomic_DNA"/>
</dbReference>
<dbReference type="Proteomes" id="UP001387447">
    <property type="component" value="Unassembled WGS sequence"/>
</dbReference>
<gene>
    <name evidence="1" type="ORF">AAEJ74_17435</name>
</gene>